<comment type="caution">
    <text evidence="1">The sequence shown here is derived from an EMBL/GenBank/DDBJ whole genome shotgun (WGS) entry which is preliminary data.</text>
</comment>
<protein>
    <submittedName>
        <fullName evidence="1">Uncharacterized protein</fullName>
    </submittedName>
</protein>
<organism evidence="1 2">
    <name type="scientific">Paenibacillus vortex V453</name>
    <dbReference type="NCBI Taxonomy" id="715225"/>
    <lineage>
        <taxon>Bacteria</taxon>
        <taxon>Bacillati</taxon>
        <taxon>Bacillota</taxon>
        <taxon>Bacilli</taxon>
        <taxon>Bacillales</taxon>
        <taxon>Paenibacillaceae</taxon>
        <taxon>Paenibacillus</taxon>
    </lineage>
</organism>
<dbReference type="KEGG" id="pvo:PVOR_14184"/>
<keyword evidence="2" id="KW-1185">Reference proteome</keyword>
<accession>A0A2R9SVX6</accession>
<dbReference type="Proteomes" id="UP000003094">
    <property type="component" value="Unassembled WGS sequence"/>
</dbReference>
<dbReference type="AlphaFoldDB" id="A0A2R9SVX6"/>
<name>A0A2R9SVX6_9BACL</name>
<sequence>MQEHHACCAGSREKVQLVESNGKDRLDGNLGAAMEAGWKIERGQGFVLGA</sequence>
<reference evidence="1 2" key="1">
    <citation type="journal article" date="2010" name="BMC Genomics">
        <title>Genome sequence of the pattern forming Paenibacillus vortex bacterium reveals potential for thriving in complex environments.</title>
        <authorList>
            <person name="Sirota-Madi A."/>
            <person name="Olender T."/>
            <person name="Helman Y."/>
            <person name="Ingham C."/>
            <person name="Brainis I."/>
            <person name="Roth D."/>
            <person name="Hagi E."/>
            <person name="Brodsky L."/>
            <person name="Leshkowitz D."/>
            <person name="Galatenko V."/>
            <person name="Nikolaev V."/>
            <person name="Mugasimangalam R.C."/>
            <person name="Bransburg-Zabary S."/>
            <person name="Gutnick D.L."/>
            <person name="Lancet D."/>
            <person name="Ben-Jacob E."/>
        </authorList>
    </citation>
    <scope>NUCLEOTIDE SEQUENCE [LARGE SCALE GENOMIC DNA]</scope>
    <source>
        <strain evidence="1 2">V453</strain>
    </source>
</reference>
<gene>
    <name evidence="1" type="ORF">PVOR_14184</name>
</gene>
<evidence type="ECO:0000313" key="1">
    <source>
        <dbReference type="EMBL" id="EFU41510.1"/>
    </source>
</evidence>
<evidence type="ECO:0000313" key="2">
    <source>
        <dbReference type="Proteomes" id="UP000003094"/>
    </source>
</evidence>
<proteinExistence type="predicted"/>
<dbReference type="RefSeq" id="WP_006209609.1">
    <property type="nucleotide sequence ID" value="NZ_ADHJ01000020.1"/>
</dbReference>
<dbReference type="EMBL" id="ADHJ01000020">
    <property type="protein sequence ID" value="EFU41510.1"/>
    <property type="molecule type" value="Genomic_DNA"/>
</dbReference>